<evidence type="ECO:0000313" key="11">
    <source>
        <dbReference type="WBParaSite" id="maker-uti_cns_0000377-snap-gene-0.3-mRNA-1"/>
    </source>
</evidence>
<proteinExistence type="inferred from homology"/>
<keyword evidence="9" id="KW-0732">Signal</keyword>
<dbReference type="WBParaSite" id="maker-uti_cns_0000377-snap-gene-0.3-mRNA-1">
    <property type="protein sequence ID" value="maker-uti_cns_0000377-snap-gene-0.3-mRNA-1"/>
    <property type="gene ID" value="maker-uti_cns_0000377-snap-gene-0.3"/>
</dbReference>
<evidence type="ECO:0000313" key="10">
    <source>
        <dbReference type="Proteomes" id="UP000095280"/>
    </source>
</evidence>
<dbReference type="GO" id="GO:0016020">
    <property type="term" value="C:membrane"/>
    <property type="evidence" value="ECO:0007669"/>
    <property type="project" value="UniProtKB-SubCell"/>
</dbReference>
<keyword evidence="3" id="KW-0328">Glycosyltransferase</keyword>
<keyword evidence="10" id="KW-1185">Reference proteome</keyword>
<comment type="subcellular location">
    <subcellularLocation>
        <location evidence="1">Membrane</location>
        <topology evidence="1">Single-pass membrane protein</topology>
    </subcellularLocation>
</comment>
<evidence type="ECO:0000256" key="1">
    <source>
        <dbReference type="ARBA" id="ARBA00004167"/>
    </source>
</evidence>
<evidence type="ECO:0000256" key="3">
    <source>
        <dbReference type="ARBA" id="ARBA00022676"/>
    </source>
</evidence>
<dbReference type="GO" id="GO:0005737">
    <property type="term" value="C:cytoplasm"/>
    <property type="evidence" value="ECO:0007669"/>
    <property type="project" value="TreeGrafter"/>
</dbReference>
<reference evidence="11" key="1">
    <citation type="submission" date="2016-11" db="UniProtKB">
        <authorList>
            <consortium name="WormBaseParasite"/>
        </authorList>
    </citation>
    <scope>IDENTIFICATION</scope>
</reference>
<evidence type="ECO:0000256" key="5">
    <source>
        <dbReference type="ARBA" id="ARBA00022692"/>
    </source>
</evidence>
<dbReference type="AlphaFoldDB" id="A0A1I8FZG1"/>
<feature type="chain" id="PRO_5009318982" evidence="9">
    <location>
        <begin position="18"/>
        <end position="693"/>
    </location>
</feature>
<name>A0A1I8FZG1_9PLAT</name>
<keyword evidence="4" id="KW-0808">Transferase</keyword>
<evidence type="ECO:0000256" key="2">
    <source>
        <dbReference type="ARBA" id="ARBA00007647"/>
    </source>
</evidence>
<feature type="transmembrane region" description="Helical" evidence="8">
    <location>
        <begin position="356"/>
        <end position="374"/>
    </location>
</feature>
<accession>A0A1I8FZG1</accession>
<evidence type="ECO:0000256" key="7">
    <source>
        <dbReference type="ARBA" id="ARBA00023136"/>
    </source>
</evidence>
<feature type="signal peptide" evidence="9">
    <location>
        <begin position="1"/>
        <end position="17"/>
    </location>
</feature>
<evidence type="ECO:0000256" key="4">
    <source>
        <dbReference type="ARBA" id="ARBA00022679"/>
    </source>
</evidence>
<evidence type="ECO:0000256" key="6">
    <source>
        <dbReference type="ARBA" id="ARBA00022989"/>
    </source>
</evidence>
<evidence type="ECO:0000256" key="8">
    <source>
        <dbReference type="SAM" id="Phobius"/>
    </source>
</evidence>
<evidence type="ECO:0000256" key="9">
    <source>
        <dbReference type="SAM" id="SignalP"/>
    </source>
</evidence>
<dbReference type="InterPro" id="IPR008166">
    <property type="entry name" value="Glyco_transf_92"/>
</dbReference>
<dbReference type="PANTHER" id="PTHR21461:SF69">
    <property type="entry name" value="GLYCOSYLTRANSFERASE FAMILY 92 PROTEIN"/>
    <property type="match status" value="1"/>
</dbReference>
<dbReference type="Pfam" id="PF01697">
    <property type="entry name" value="Glyco_transf_92"/>
    <property type="match status" value="1"/>
</dbReference>
<keyword evidence="7 8" id="KW-0472">Membrane</keyword>
<keyword evidence="5 8" id="KW-0812">Transmembrane</keyword>
<comment type="similarity">
    <text evidence="2">Belongs to the glycosyltransferase 92 family.</text>
</comment>
<organism evidence="10 11">
    <name type="scientific">Macrostomum lignano</name>
    <dbReference type="NCBI Taxonomy" id="282301"/>
    <lineage>
        <taxon>Eukaryota</taxon>
        <taxon>Metazoa</taxon>
        <taxon>Spiralia</taxon>
        <taxon>Lophotrochozoa</taxon>
        <taxon>Platyhelminthes</taxon>
        <taxon>Rhabditophora</taxon>
        <taxon>Macrostomorpha</taxon>
        <taxon>Macrostomida</taxon>
        <taxon>Macrostomidae</taxon>
        <taxon>Macrostomum</taxon>
    </lineage>
</organism>
<dbReference type="GO" id="GO:0016757">
    <property type="term" value="F:glycosyltransferase activity"/>
    <property type="evidence" value="ECO:0007669"/>
    <property type="project" value="UniProtKB-KW"/>
</dbReference>
<keyword evidence="6 8" id="KW-1133">Transmembrane helix</keyword>
<dbReference type="Proteomes" id="UP000095280">
    <property type="component" value="Unplaced"/>
</dbReference>
<sequence>TPAWVEAGLIQIWATFAFNLALEMHHESTKVRVNVPNDGLGPAVPRLQQVHNLVLILQLGDSLRGQGTCTLVACSFQLVQGLYSSFCCSSSEVFCSASLNELEMVSGSSALHTCDGGLFNVFTCFVLTSMVVEAPLDTSKAISDVAHQQRVSVTEPELSGVVRYPENVRVRLEQFALPFLVFDSGLAVFPASQSEQPVIKKIPHLVQVVEQRGFLFLGVKQRLGHGLQVADGHAGEQGLRAFVPVDAGDGRLQVVANRGVDVIDAGPAGCEGQHKPERLAPQVAALKHVAQSVQSGPVPVLKLLGSGRELHNKLSIVSTSRYLLVTPRVRARHSSTAAVAAISTAVTMLFTGHKSFTTVILLGVGLLLLTILFLRSTHKLAGNDKFRIPATMPHAAELKQTASEVIQQQLRRDQIDLESIGHFVYSAYFDTRPTLNGRKYVRVITVLDTKAYEKELTCQFMHQSGHLSFSTVAKRSAIGAGMGHKQHYYKEFVLSCPVADDLSSATFVFIQTGDASLRSQVMRNLGRYTYTAVFDLDEIIVPQQHPDYPTLLSALEKRANSSSFAFRNWYHFSELGEDSSVDPRMYMLRHPYSTKQESPLGYSIKSIHKSCCVVALHNHFSWEDVPKPNTQSGHLPVPIDLGLNEHYKKCHFDEKTCKEMTDVKDRKYGLRLRQLLGKVLTESFRSKVKQIFG</sequence>
<dbReference type="PANTHER" id="PTHR21461">
    <property type="entry name" value="GLYCOSYLTRANSFERASE FAMILY 92 PROTEIN"/>
    <property type="match status" value="1"/>
</dbReference>
<protein>
    <submittedName>
        <fullName evidence="11">Glycosyltransferase family 92 protein</fullName>
    </submittedName>
</protein>